<feature type="region of interest" description="Disordered" evidence="2">
    <location>
        <begin position="72"/>
        <end position="94"/>
    </location>
</feature>
<gene>
    <name evidence="4" type="ORF">GBAR_LOCUS16997</name>
</gene>
<dbReference type="InterPro" id="IPR013783">
    <property type="entry name" value="Ig-like_fold"/>
</dbReference>
<dbReference type="PANTHER" id="PTHR46708:SF2">
    <property type="entry name" value="FIBRONECTIN TYPE-III DOMAIN-CONTAINING PROTEIN"/>
    <property type="match status" value="1"/>
</dbReference>
<feature type="non-terminal residue" evidence="4">
    <location>
        <position position="1"/>
    </location>
</feature>
<dbReference type="SUPFAM" id="SSF49265">
    <property type="entry name" value="Fibronectin type III"/>
    <property type="match status" value="1"/>
</dbReference>
<dbReference type="PRINTS" id="PR00014">
    <property type="entry name" value="FNTYPEIII"/>
</dbReference>
<feature type="domain" description="Fibronectin type-III" evidence="3">
    <location>
        <begin position="92"/>
        <end position="189"/>
    </location>
</feature>
<sequence length="262" mass="27499">PLLILYLPRHLHGHWRTVLTATSYTISYSNINTDCFTDSRSDISASGTSHTLTGLEEGTEYSITLTATLTGNGGTQEGSTTATTLTAAPSVPPPGVTVTDVNSSSITVQWGSVPCIHQNGAITGYSVQYGVMGSGNTETVTVDGASTTQTTIPGVNPSTTYSIQVAAVNSAGTGVYSDPETLQMGVPEKPTVDMDSIETTPTTITLSWSLPRNVTGSEVSWELTEQTRRRRGVRNAEGGTSGQLAADQNSYTIDKLRSGTSL</sequence>
<dbReference type="Pfam" id="PF00041">
    <property type="entry name" value="fn3"/>
    <property type="match status" value="2"/>
</dbReference>
<organism evidence="4 5">
    <name type="scientific">Geodia barretti</name>
    <name type="common">Barrett's horny sponge</name>
    <dbReference type="NCBI Taxonomy" id="519541"/>
    <lineage>
        <taxon>Eukaryota</taxon>
        <taxon>Metazoa</taxon>
        <taxon>Porifera</taxon>
        <taxon>Demospongiae</taxon>
        <taxon>Heteroscleromorpha</taxon>
        <taxon>Tetractinellida</taxon>
        <taxon>Astrophorina</taxon>
        <taxon>Geodiidae</taxon>
        <taxon>Geodia</taxon>
    </lineage>
</organism>
<dbReference type="InterPro" id="IPR036116">
    <property type="entry name" value="FN3_sf"/>
</dbReference>
<proteinExistence type="predicted"/>
<feature type="region of interest" description="Disordered" evidence="2">
    <location>
        <begin position="228"/>
        <end position="250"/>
    </location>
</feature>
<name>A0AA35WRC5_GEOBA</name>
<dbReference type="Proteomes" id="UP001174909">
    <property type="component" value="Unassembled WGS sequence"/>
</dbReference>
<dbReference type="InterPro" id="IPR003961">
    <property type="entry name" value="FN3_dom"/>
</dbReference>
<dbReference type="PANTHER" id="PTHR46708">
    <property type="entry name" value="TENASCIN"/>
    <property type="match status" value="1"/>
</dbReference>
<evidence type="ECO:0000313" key="5">
    <source>
        <dbReference type="Proteomes" id="UP001174909"/>
    </source>
</evidence>
<keyword evidence="1" id="KW-0677">Repeat</keyword>
<evidence type="ECO:0000256" key="2">
    <source>
        <dbReference type="SAM" id="MobiDB-lite"/>
    </source>
</evidence>
<evidence type="ECO:0000313" key="4">
    <source>
        <dbReference type="EMBL" id="CAI8029949.1"/>
    </source>
</evidence>
<dbReference type="SMART" id="SM00060">
    <property type="entry name" value="FN3"/>
    <property type="match status" value="3"/>
</dbReference>
<dbReference type="FunFam" id="2.60.40.10:FF:000028">
    <property type="entry name" value="Neuronal cell adhesion molecule"/>
    <property type="match status" value="1"/>
</dbReference>
<feature type="domain" description="Fibronectin type-III" evidence="3">
    <location>
        <begin position="1"/>
        <end position="87"/>
    </location>
</feature>
<accession>A0AA35WRC5</accession>
<dbReference type="AlphaFoldDB" id="A0AA35WRC5"/>
<dbReference type="Gene3D" id="2.60.40.10">
    <property type="entry name" value="Immunoglobulins"/>
    <property type="match status" value="3"/>
</dbReference>
<dbReference type="CDD" id="cd00063">
    <property type="entry name" value="FN3"/>
    <property type="match status" value="1"/>
</dbReference>
<comment type="caution">
    <text evidence="4">The sequence shown here is derived from an EMBL/GenBank/DDBJ whole genome shotgun (WGS) entry which is preliminary data.</text>
</comment>
<dbReference type="EMBL" id="CASHTH010002451">
    <property type="protein sequence ID" value="CAI8029949.1"/>
    <property type="molecule type" value="Genomic_DNA"/>
</dbReference>
<protein>
    <submittedName>
        <fullName evidence="4">Neogenin</fullName>
    </submittedName>
</protein>
<reference evidence="4" key="1">
    <citation type="submission" date="2023-03" db="EMBL/GenBank/DDBJ databases">
        <authorList>
            <person name="Steffen K."/>
            <person name="Cardenas P."/>
        </authorList>
    </citation>
    <scope>NUCLEOTIDE SEQUENCE</scope>
</reference>
<dbReference type="PROSITE" id="PS50853">
    <property type="entry name" value="FN3"/>
    <property type="match status" value="2"/>
</dbReference>
<keyword evidence="5" id="KW-1185">Reference proteome</keyword>
<evidence type="ECO:0000256" key="1">
    <source>
        <dbReference type="ARBA" id="ARBA00022737"/>
    </source>
</evidence>
<evidence type="ECO:0000259" key="3">
    <source>
        <dbReference type="PROSITE" id="PS50853"/>
    </source>
</evidence>
<dbReference type="InterPro" id="IPR050991">
    <property type="entry name" value="ECM_Regulatory_Proteins"/>
</dbReference>